<name>A0A0Q0AZ67_9PSED</name>
<dbReference type="PATRIC" id="fig|129140.3.peg.3530"/>
<dbReference type="STRING" id="129140.ALO44_02751"/>
<evidence type="ECO:0000313" key="3">
    <source>
        <dbReference type="Proteomes" id="UP000050474"/>
    </source>
</evidence>
<reference evidence="2 3" key="1">
    <citation type="submission" date="2015-09" db="EMBL/GenBank/DDBJ databases">
        <title>Genome announcement of multiple Pseudomonas syringae strains.</title>
        <authorList>
            <person name="Thakur S."/>
            <person name="Wang P.W."/>
            <person name="Gong Y."/>
            <person name="Weir B.S."/>
            <person name="Guttman D.S."/>
        </authorList>
    </citation>
    <scope>NUCLEOTIDE SEQUENCE [LARGE SCALE GENOMIC DNA]</scope>
    <source>
        <strain evidence="2 3">ICMP4091</strain>
    </source>
</reference>
<feature type="region of interest" description="Disordered" evidence="1">
    <location>
        <begin position="59"/>
        <end position="86"/>
    </location>
</feature>
<comment type="caution">
    <text evidence="2">The sequence shown here is derived from an EMBL/GenBank/DDBJ whole genome shotgun (WGS) entry which is preliminary data.</text>
</comment>
<sequence length="86" mass="9228">MLTEEAMTKTFYAALLSCSLLVLAGCDQIESSTKQLVNAAADTARQAIDETHQAATKALDEARQELSVQEPPPSSAETENTSDKEI</sequence>
<evidence type="ECO:0000256" key="1">
    <source>
        <dbReference type="SAM" id="MobiDB-lite"/>
    </source>
</evidence>
<evidence type="ECO:0000313" key="2">
    <source>
        <dbReference type="EMBL" id="KPY82467.1"/>
    </source>
</evidence>
<gene>
    <name evidence="2" type="ORF">ALO44_02751</name>
</gene>
<proteinExistence type="predicted"/>
<keyword evidence="2" id="KW-0449">Lipoprotein</keyword>
<dbReference type="EMBL" id="LJRM01000164">
    <property type="protein sequence ID" value="KPY82467.1"/>
    <property type="molecule type" value="Genomic_DNA"/>
</dbReference>
<accession>A0A0Q0AZ67</accession>
<organism evidence="2 3">
    <name type="scientific">Pseudomonas syringae pv. tagetis</name>
    <dbReference type="NCBI Taxonomy" id="129140"/>
    <lineage>
        <taxon>Bacteria</taxon>
        <taxon>Pseudomonadati</taxon>
        <taxon>Pseudomonadota</taxon>
        <taxon>Gammaproteobacteria</taxon>
        <taxon>Pseudomonadales</taxon>
        <taxon>Pseudomonadaceae</taxon>
        <taxon>Pseudomonas</taxon>
    </lineage>
</organism>
<dbReference type="Proteomes" id="UP000050474">
    <property type="component" value="Unassembled WGS sequence"/>
</dbReference>
<protein>
    <submittedName>
        <fullName evidence="2">Putative Lipoprotein</fullName>
    </submittedName>
</protein>
<dbReference type="AlphaFoldDB" id="A0A0Q0AZ67"/>